<evidence type="ECO:0000313" key="6">
    <source>
        <dbReference type="EMBL" id="KAJ3220430.1"/>
    </source>
</evidence>
<dbReference type="InterPro" id="IPR032781">
    <property type="entry name" value="ABC_tran_Xtn"/>
</dbReference>
<feature type="domain" description="ABC transporter" evidence="5">
    <location>
        <begin position="58"/>
        <end position="378"/>
    </location>
</feature>
<dbReference type="AlphaFoldDB" id="A0AAD5U3B2"/>
<evidence type="ECO:0000256" key="3">
    <source>
        <dbReference type="ARBA" id="ARBA00022840"/>
    </source>
</evidence>
<dbReference type="SUPFAM" id="SSF52540">
    <property type="entry name" value="P-loop containing nucleoside triphosphate hydrolases"/>
    <property type="match status" value="2"/>
</dbReference>
<dbReference type="Pfam" id="PF00005">
    <property type="entry name" value="ABC_tran"/>
    <property type="match status" value="2"/>
</dbReference>
<evidence type="ECO:0000313" key="7">
    <source>
        <dbReference type="Proteomes" id="UP001211065"/>
    </source>
</evidence>
<evidence type="ECO:0000259" key="5">
    <source>
        <dbReference type="PROSITE" id="PS50893"/>
    </source>
</evidence>
<dbReference type="Proteomes" id="UP001211065">
    <property type="component" value="Unassembled WGS sequence"/>
</dbReference>
<proteinExistence type="predicted"/>
<dbReference type="PROSITE" id="PS50893">
    <property type="entry name" value="ABC_TRANSPORTER_2"/>
    <property type="match status" value="2"/>
</dbReference>
<comment type="caution">
    <text evidence="6">The sequence shown here is derived from an EMBL/GenBank/DDBJ whole genome shotgun (WGS) entry which is preliminary data.</text>
</comment>
<dbReference type="CDD" id="cd03221">
    <property type="entry name" value="ABCF_EF-3"/>
    <property type="match status" value="1"/>
</dbReference>
<evidence type="ECO:0000256" key="4">
    <source>
        <dbReference type="SAM" id="MobiDB-lite"/>
    </source>
</evidence>
<dbReference type="Pfam" id="PF12848">
    <property type="entry name" value="ABC_tran_Xtn"/>
    <property type="match status" value="1"/>
</dbReference>
<dbReference type="GO" id="GO:0016887">
    <property type="term" value="F:ATP hydrolysis activity"/>
    <property type="evidence" value="ECO:0007669"/>
    <property type="project" value="InterPro"/>
</dbReference>
<evidence type="ECO:0000256" key="2">
    <source>
        <dbReference type="ARBA" id="ARBA00022741"/>
    </source>
</evidence>
<gene>
    <name evidence="6" type="ORF">HK099_004365</name>
</gene>
<accession>A0AAD5U3B2</accession>
<evidence type="ECO:0000256" key="1">
    <source>
        <dbReference type="ARBA" id="ARBA00022737"/>
    </source>
</evidence>
<organism evidence="6 7">
    <name type="scientific">Clydaea vesicula</name>
    <dbReference type="NCBI Taxonomy" id="447962"/>
    <lineage>
        <taxon>Eukaryota</taxon>
        <taxon>Fungi</taxon>
        <taxon>Fungi incertae sedis</taxon>
        <taxon>Chytridiomycota</taxon>
        <taxon>Chytridiomycota incertae sedis</taxon>
        <taxon>Chytridiomycetes</taxon>
        <taxon>Lobulomycetales</taxon>
        <taxon>Lobulomycetaceae</taxon>
        <taxon>Clydaea</taxon>
    </lineage>
</organism>
<keyword evidence="1" id="KW-0677">Repeat</keyword>
<keyword evidence="3" id="KW-0067">ATP-binding</keyword>
<dbReference type="InterPro" id="IPR003439">
    <property type="entry name" value="ABC_transporter-like_ATP-bd"/>
</dbReference>
<dbReference type="InterPro" id="IPR027417">
    <property type="entry name" value="P-loop_NTPase"/>
</dbReference>
<dbReference type="FunFam" id="3.40.50.300:FF:000011">
    <property type="entry name" value="Putative ABC transporter ATP-binding component"/>
    <property type="match status" value="1"/>
</dbReference>
<dbReference type="InterPro" id="IPR050611">
    <property type="entry name" value="ABCF"/>
</dbReference>
<sequence>MEFFKNPPLVNLDATKQNKKKNNQSVITKSKTAETVVTAISQVSRFHKETVETLSNDIDLKGVTIVITVDGHETSLLDDANLKLFGGVKYGLIGRNGVGKSTLMKSIGDKYLIGFPKNIRVLFIQQLDDIPKDKTVLQVILESNKPLNRLLEEESKLQNALESGTVLNIYKLLEELKFNRMMLELEELNKIAIRRSGARGWEARKRLVEFENEINLRRKKLEQEPSQECLNDTVIEADIFLREVHSQLESLNFGSANQKAETVLNGLGFSEKMKNSPFHLLSGGWKIRVSLAQALFLEPDLLLLDEPTNHLDVPAILWLQKYLLSLTNTTTMAVSHDRAFLNAISEEIIVFKNKKLTYYKGNFDEYLANSEDKLKRDTKRMEAQERKTKQMEKFIQEGTVRAKRSNDDKRIKQIQSRKKKLEERSGLEVNEKGHRFKLNRDLAGYHFNSRAEITMEQQDALINWRLPEPFPLRHSGSLIEVDDITFAYSKDSENILENITLNIGQHSKIALVGANGKGKTTLIKLIQKELTPARGCINYHHELKVGYLSQDIVDDLKKLEISSLSYFKKTFPKNSEAEFRKHLGSFGIKGDLALQPLSTLSGGQSVRVATALVCFETPNLLLLDEPTNHLDMDTIEAMSECLKEFEGAFVLVSHDRWFVDQVSDETYLIDNRKCTLLDCTFTEFISKKK</sequence>
<dbReference type="InterPro" id="IPR003593">
    <property type="entry name" value="AAA+_ATPase"/>
</dbReference>
<dbReference type="EMBL" id="JADGJW010000304">
    <property type="protein sequence ID" value="KAJ3220430.1"/>
    <property type="molecule type" value="Genomic_DNA"/>
</dbReference>
<keyword evidence="2" id="KW-0547">Nucleotide-binding</keyword>
<protein>
    <recommendedName>
        <fullName evidence="5">ABC transporter domain-containing protein</fullName>
    </recommendedName>
</protein>
<feature type="region of interest" description="Disordered" evidence="4">
    <location>
        <begin position="404"/>
        <end position="425"/>
    </location>
</feature>
<dbReference type="PANTHER" id="PTHR19211:SF129">
    <property type="entry name" value="ABC TRANSPORTER ATP-BINDING PROTEIN"/>
    <property type="match status" value="1"/>
</dbReference>
<dbReference type="Gene3D" id="3.40.50.300">
    <property type="entry name" value="P-loop containing nucleotide triphosphate hydrolases"/>
    <property type="match status" value="2"/>
</dbReference>
<dbReference type="SMART" id="SM00382">
    <property type="entry name" value="AAA"/>
    <property type="match status" value="2"/>
</dbReference>
<dbReference type="GO" id="GO:0005524">
    <property type="term" value="F:ATP binding"/>
    <property type="evidence" value="ECO:0007669"/>
    <property type="project" value="UniProtKB-KW"/>
</dbReference>
<feature type="domain" description="ABC transporter" evidence="5">
    <location>
        <begin position="479"/>
        <end position="689"/>
    </location>
</feature>
<keyword evidence="7" id="KW-1185">Reference proteome</keyword>
<dbReference type="PANTHER" id="PTHR19211">
    <property type="entry name" value="ATP-BINDING TRANSPORT PROTEIN-RELATED"/>
    <property type="match status" value="1"/>
</dbReference>
<dbReference type="FunFam" id="3.40.50.300:FF:001197">
    <property type="entry name" value="Putative ATP-binding cassette family ATPase"/>
    <property type="match status" value="1"/>
</dbReference>
<name>A0AAD5U3B2_9FUNG</name>
<reference evidence="6" key="1">
    <citation type="submission" date="2020-05" db="EMBL/GenBank/DDBJ databases">
        <title>Phylogenomic resolution of chytrid fungi.</title>
        <authorList>
            <person name="Stajich J.E."/>
            <person name="Amses K."/>
            <person name="Simmons R."/>
            <person name="Seto K."/>
            <person name="Myers J."/>
            <person name="Bonds A."/>
            <person name="Quandt C.A."/>
            <person name="Barry K."/>
            <person name="Liu P."/>
            <person name="Grigoriev I."/>
            <person name="Longcore J.E."/>
            <person name="James T.Y."/>
        </authorList>
    </citation>
    <scope>NUCLEOTIDE SEQUENCE</scope>
    <source>
        <strain evidence="6">JEL0476</strain>
    </source>
</reference>